<evidence type="ECO:0000313" key="19">
    <source>
        <dbReference type="Proteomes" id="UP000469724"/>
    </source>
</evidence>
<dbReference type="SUPFAM" id="SSF100879">
    <property type="entry name" value="Lesion bypass DNA polymerase (Y-family), little finger domain"/>
    <property type="match status" value="1"/>
</dbReference>
<dbReference type="PANTHER" id="PTHR11076">
    <property type="entry name" value="DNA REPAIR POLYMERASE UMUC / TRANSFERASE FAMILY MEMBER"/>
    <property type="match status" value="1"/>
</dbReference>
<dbReference type="GO" id="GO:0009432">
    <property type="term" value="P:SOS response"/>
    <property type="evidence" value="ECO:0007669"/>
    <property type="project" value="TreeGrafter"/>
</dbReference>
<accession>A0A7K3NMD8</accession>
<keyword evidence="4 16" id="KW-0515">Mutator protein</keyword>
<dbReference type="InterPro" id="IPR050116">
    <property type="entry name" value="DNA_polymerase-Y"/>
</dbReference>
<dbReference type="Pfam" id="PF11799">
    <property type="entry name" value="IMS_C"/>
    <property type="match status" value="1"/>
</dbReference>
<dbReference type="InterPro" id="IPR043128">
    <property type="entry name" value="Rev_trsase/Diguanyl_cyclase"/>
</dbReference>
<evidence type="ECO:0000256" key="3">
    <source>
        <dbReference type="ARBA" id="ARBA00011245"/>
    </source>
</evidence>
<evidence type="ECO:0000256" key="2">
    <source>
        <dbReference type="ARBA" id="ARBA00010945"/>
    </source>
</evidence>
<dbReference type="GO" id="GO:0006261">
    <property type="term" value="P:DNA-templated DNA replication"/>
    <property type="evidence" value="ECO:0007669"/>
    <property type="project" value="UniProtKB-UniRule"/>
</dbReference>
<dbReference type="InterPro" id="IPR024728">
    <property type="entry name" value="PolY_HhH_motif"/>
</dbReference>
<dbReference type="Pfam" id="PF00817">
    <property type="entry name" value="IMS"/>
    <property type="match status" value="1"/>
</dbReference>
<dbReference type="InterPro" id="IPR017961">
    <property type="entry name" value="DNA_pol_Y-fam_little_finger"/>
</dbReference>
<keyword evidence="5 16" id="KW-0963">Cytoplasm</keyword>
<dbReference type="HAMAP" id="MF_01113">
    <property type="entry name" value="DNApol_IV"/>
    <property type="match status" value="1"/>
</dbReference>
<dbReference type="GO" id="GO:0003684">
    <property type="term" value="F:damaged DNA binding"/>
    <property type="evidence" value="ECO:0007669"/>
    <property type="project" value="InterPro"/>
</dbReference>
<feature type="binding site" evidence="16">
    <location>
        <position position="103"/>
    </location>
    <ligand>
        <name>Mg(2+)</name>
        <dbReference type="ChEBI" id="CHEBI:18420"/>
    </ligand>
</feature>
<keyword evidence="11 16" id="KW-0460">Magnesium</keyword>
<evidence type="ECO:0000256" key="4">
    <source>
        <dbReference type="ARBA" id="ARBA00022457"/>
    </source>
</evidence>
<dbReference type="InterPro" id="IPR022880">
    <property type="entry name" value="DNApol_IV"/>
</dbReference>
<dbReference type="AlphaFoldDB" id="A0A7K3NMD8"/>
<comment type="subunit">
    <text evidence="3 16">Monomer.</text>
</comment>
<dbReference type="FunFam" id="3.40.1170.60:FF:000001">
    <property type="entry name" value="DNA polymerase IV"/>
    <property type="match status" value="1"/>
</dbReference>
<sequence>MTSRHIVHVDMDAYFASVEQLDDPSLRGRPVIVGVGDRGVVSAASYEARAFGVRSAMPVVQARRLCPMGVFVPGRYARYAELSRVLMACLGQFSPLVEPASIDEAYVDMTGSATLFGGPQDFGMAMKRAVFSATGLACSVGVAPVKFLAKIASDFHKPDGLTVVEEGDVREFLAVLPVEKIPGVGRRTREALALLGVRTAGDLLVHPREFWERRLGKHGPELYDKALGIDPSPVRLSREVKSISAENTFDADVSSREALAVWLLHQSERVGRQLRKKNLLGRTVTLKLKYSDFKQITRAKTLPAPTDCDEAIFEAARALLDDIPLSRPARLVGVGVSGFGAVAARLDLWHDADAPDVPARPRRLDSAIDAIRDRFGSDAIRRGRLFGFGGTRRRDAGNDGGGGAGS</sequence>
<dbReference type="Pfam" id="PF11798">
    <property type="entry name" value="IMS_HHH"/>
    <property type="match status" value="1"/>
</dbReference>
<dbReference type="Proteomes" id="UP000469724">
    <property type="component" value="Unassembled WGS sequence"/>
</dbReference>
<dbReference type="SUPFAM" id="SSF56672">
    <property type="entry name" value="DNA/RNA polymerases"/>
    <property type="match status" value="1"/>
</dbReference>
<evidence type="ECO:0000256" key="13">
    <source>
        <dbReference type="ARBA" id="ARBA00023125"/>
    </source>
</evidence>
<evidence type="ECO:0000256" key="9">
    <source>
        <dbReference type="ARBA" id="ARBA00022723"/>
    </source>
</evidence>
<dbReference type="GO" id="GO:0000287">
    <property type="term" value="F:magnesium ion binding"/>
    <property type="evidence" value="ECO:0007669"/>
    <property type="project" value="UniProtKB-UniRule"/>
</dbReference>
<dbReference type="GO" id="GO:0005829">
    <property type="term" value="C:cytosol"/>
    <property type="evidence" value="ECO:0007669"/>
    <property type="project" value="TreeGrafter"/>
</dbReference>
<evidence type="ECO:0000256" key="1">
    <source>
        <dbReference type="ARBA" id="ARBA00004496"/>
    </source>
</evidence>
<dbReference type="InterPro" id="IPR036775">
    <property type="entry name" value="DNA_pol_Y-fam_lit_finger_sf"/>
</dbReference>
<dbReference type="EC" id="2.7.7.7" evidence="16"/>
<comment type="caution">
    <text evidence="18">The sequence shown here is derived from an EMBL/GenBank/DDBJ whole genome shotgun (WGS) entry which is preliminary data.</text>
</comment>
<proteinExistence type="inferred from homology"/>
<keyword evidence="13 16" id="KW-0238">DNA-binding</keyword>
<comment type="subcellular location">
    <subcellularLocation>
        <location evidence="1 16">Cytoplasm</location>
    </subcellularLocation>
</comment>
<dbReference type="CDD" id="cd03586">
    <property type="entry name" value="PolY_Pol_IV_kappa"/>
    <property type="match status" value="1"/>
</dbReference>
<gene>
    <name evidence="16 18" type="primary">dinB</name>
    <name evidence="18" type="ORF">G3N56_11490</name>
</gene>
<evidence type="ECO:0000256" key="5">
    <source>
        <dbReference type="ARBA" id="ARBA00022490"/>
    </source>
</evidence>
<dbReference type="GO" id="GO:0006281">
    <property type="term" value="P:DNA repair"/>
    <property type="evidence" value="ECO:0007669"/>
    <property type="project" value="UniProtKB-UniRule"/>
</dbReference>
<dbReference type="NCBIfam" id="NF002677">
    <property type="entry name" value="PRK02406.1"/>
    <property type="match status" value="1"/>
</dbReference>
<name>A0A7K3NMD8_9BACT</name>
<dbReference type="InterPro" id="IPR043502">
    <property type="entry name" value="DNA/RNA_pol_sf"/>
</dbReference>
<evidence type="ECO:0000256" key="8">
    <source>
        <dbReference type="ARBA" id="ARBA00022705"/>
    </source>
</evidence>
<dbReference type="PANTHER" id="PTHR11076:SF33">
    <property type="entry name" value="DNA POLYMERASE KAPPA"/>
    <property type="match status" value="1"/>
</dbReference>
<keyword evidence="9 16" id="KW-0479">Metal-binding</keyword>
<feature type="active site" evidence="16">
    <location>
        <position position="104"/>
    </location>
</feature>
<keyword evidence="12 16" id="KW-0239">DNA-directed DNA polymerase</keyword>
<evidence type="ECO:0000256" key="6">
    <source>
        <dbReference type="ARBA" id="ARBA00022679"/>
    </source>
</evidence>
<dbReference type="Gene3D" id="3.40.1170.60">
    <property type="match status" value="1"/>
</dbReference>
<feature type="site" description="Substrate discrimination" evidence="16">
    <location>
        <position position="15"/>
    </location>
</feature>
<protein>
    <recommendedName>
        <fullName evidence="16">DNA polymerase IV</fullName>
        <shortName evidence="16">Pol IV</shortName>
        <ecNumber evidence="16">2.7.7.7</ecNumber>
    </recommendedName>
</protein>
<keyword evidence="14 16" id="KW-0234">DNA repair</keyword>
<dbReference type="FunFam" id="3.30.1490.100:FF:000004">
    <property type="entry name" value="DNA polymerase IV"/>
    <property type="match status" value="1"/>
</dbReference>
<evidence type="ECO:0000256" key="7">
    <source>
        <dbReference type="ARBA" id="ARBA00022695"/>
    </source>
</evidence>
<evidence type="ECO:0000256" key="12">
    <source>
        <dbReference type="ARBA" id="ARBA00022932"/>
    </source>
</evidence>
<evidence type="ECO:0000313" key="18">
    <source>
        <dbReference type="EMBL" id="NDY57364.1"/>
    </source>
</evidence>
<dbReference type="PROSITE" id="PS50173">
    <property type="entry name" value="UMUC"/>
    <property type="match status" value="1"/>
</dbReference>
<comment type="function">
    <text evidence="16">Poorly processive, error-prone DNA polymerase involved in untargeted mutagenesis. Copies undamaged DNA at stalled replication forks, which arise in vivo from mismatched or misaligned primer ends. These misaligned primers can be extended by PolIV. Exhibits no 3'-5' exonuclease (proofreading) activity. May be involved in translesional synthesis, in conjunction with the beta clamp from PolIII.</text>
</comment>
<keyword evidence="6 16" id="KW-0808">Transferase</keyword>
<feature type="domain" description="UmuC" evidence="17">
    <location>
        <begin position="6"/>
        <end position="185"/>
    </location>
</feature>
<evidence type="ECO:0000256" key="16">
    <source>
        <dbReference type="HAMAP-Rule" id="MF_01113"/>
    </source>
</evidence>
<evidence type="ECO:0000256" key="14">
    <source>
        <dbReference type="ARBA" id="ARBA00023204"/>
    </source>
</evidence>
<keyword evidence="7 16" id="KW-0548">Nucleotidyltransferase</keyword>
<comment type="cofactor">
    <cofactor evidence="16">
        <name>Mg(2+)</name>
        <dbReference type="ChEBI" id="CHEBI:18420"/>
    </cofactor>
    <text evidence="16">Binds 2 magnesium ions per subunit.</text>
</comment>
<evidence type="ECO:0000259" key="17">
    <source>
        <dbReference type="PROSITE" id="PS50173"/>
    </source>
</evidence>
<feature type="binding site" evidence="16">
    <location>
        <position position="10"/>
    </location>
    <ligand>
        <name>Mg(2+)</name>
        <dbReference type="ChEBI" id="CHEBI:18420"/>
    </ligand>
</feature>
<dbReference type="Gene3D" id="1.10.150.20">
    <property type="entry name" value="5' to 3' exonuclease, C-terminal subdomain"/>
    <property type="match status" value="1"/>
</dbReference>
<evidence type="ECO:0000256" key="10">
    <source>
        <dbReference type="ARBA" id="ARBA00022763"/>
    </source>
</evidence>
<keyword evidence="10 16" id="KW-0227">DNA damage</keyword>
<reference evidence="18 19" key="1">
    <citation type="submission" date="2020-02" db="EMBL/GenBank/DDBJ databases">
        <title>Comparative genomics of sulfur disproportionating microorganisms.</title>
        <authorList>
            <person name="Ward L.M."/>
            <person name="Bertran E."/>
            <person name="Johnston D.T."/>
        </authorList>
    </citation>
    <scope>NUCLEOTIDE SEQUENCE [LARGE SCALE GENOMIC DNA]</scope>
    <source>
        <strain evidence="18 19">DSM 3696</strain>
    </source>
</reference>
<keyword evidence="8 16" id="KW-0235">DNA replication</keyword>
<keyword evidence="19" id="KW-1185">Reference proteome</keyword>
<evidence type="ECO:0000256" key="15">
    <source>
        <dbReference type="ARBA" id="ARBA00049244"/>
    </source>
</evidence>
<dbReference type="GO" id="GO:0003887">
    <property type="term" value="F:DNA-directed DNA polymerase activity"/>
    <property type="evidence" value="ECO:0007669"/>
    <property type="project" value="UniProtKB-UniRule"/>
</dbReference>
<dbReference type="Gene3D" id="3.30.70.270">
    <property type="match status" value="1"/>
</dbReference>
<organism evidence="18 19">
    <name type="scientific">Desulfolutivibrio sulfodismutans</name>
    <dbReference type="NCBI Taxonomy" id="63561"/>
    <lineage>
        <taxon>Bacteria</taxon>
        <taxon>Pseudomonadati</taxon>
        <taxon>Thermodesulfobacteriota</taxon>
        <taxon>Desulfovibrionia</taxon>
        <taxon>Desulfovibrionales</taxon>
        <taxon>Desulfovibrionaceae</taxon>
        <taxon>Desulfolutivibrio</taxon>
    </lineage>
</organism>
<dbReference type="GO" id="GO:0042276">
    <property type="term" value="P:error-prone translesion synthesis"/>
    <property type="evidence" value="ECO:0007669"/>
    <property type="project" value="TreeGrafter"/>
</dbReference>
<comment type="similarity">
    <text evidence="2 16">Belongs to the DNA polymerase type-Y family.</text>
</comment>
<dbReference type="Gene3D" id="3.30.1490.100">
    <property type="entry name" value="DNA polymerase, Y-family, little finger domain"/>
    <property type="match status" value="1"/>
</dbReference>
<comment type="catalytic activity">
    <reaction evidence="15 16">
        <text>DNA(n) + a 2'-deoxyribonucleoside 5'-triphosphate = DNA(n+1) + diphosphate</text>
        <dbReference type="Rhea" id="RHEA:22508"/>
        <dbReference type="Rhea" id="RHEA-COMP:17339"/>
        <dbReference type="Rhea" id="RHEA-COMP:17340"/>
        <dbReference type="ChEBI" id="CHEBI:33019"/>
        <dbReference type="ChEBI" id="CHEBI:61560"/>
        <dbReference type="ChEBI" id="CHEBI:173112"/>
        <dbReference type="EC" id="2.7.7.7"/>
    </reaction>
</comment>
<dbReference type="RefSeq" id="WP_163302407.1">
    <property type="nucleotide sequence ID" value="NZ_JAAGRQ010000045.1"/>
</dbReference>
<dbReference type="InterPro" id="IPR001126">
    <property type="entry name" value="UmuC"/>
</dbReference>
<evidence type="ECO:0000256" key="11">
    <source>
        <dbReference type="ARBA" id="ARBA00022842"/>
    </source>
</evidence>
<dbReference type="EMBL" id="JAAGRQ010000045">
    <property type="protein sequence ID" value="NDY57364.1"/>
    <property type="molecule type" value="Genomic_DNA"/>
</dbReference>